<dbReference type="Proteomes" id="UP001175211">
    <property type="component" value="Unassembled WGS sequence"/>
</dbReference>
<proteinExistence type="predicted"/>
<comment type="caution">
    <text evidence="1">The sequence shown here is derived from an EMBL/GenBank/DDBJ whole genome shotgun (WGS) entry which is preliminary data.</text>
</comment>
<evidence type="ECO:0000313" key="1">
    <source>
        <dbReference type="EMBL" id="KAK0438884.1"/>
    </source>
</evidence>
<organism evidence="1 2">
    <name type="scientific">Armillaria tabescens</name>
    <name type="common">Ringless honey mushroom</name>
    <name type="synonym">Agaricus tabescens</name>
    <dbReference type="NCBI Taxonomy" id="1929756"/>
    <lineage>
        <taxon>Eukaryota</taxon>
        <taxon>Fungi</taxon>
        <taxon>Dikarya</taxon>
        <taxon>Basidiomycota</taxon>
        <taxon>Agaricomycotina</taxon>
        <taxon>Agaricomycetes</taxon>
        <taxon>Agaricomycetidae</taxon>
        <taxon>Agaricales</taxon>
        <taxon>Marasmiineae</taxon>
        <taxon>Physalacriaceae</taxon>
        <taxon>Desarmillaria</taxon>
    </lineage>
</organism>
<dbReference type="EMBL" id="JAUEPS010000092">
    <property type="protein sequence ID" value="KAK0438884.1"/>
    <property type="molecule type" value="Genomic_DNA"/>
</dbReference>
<keyword evidence="2" id="KW-1185">Reference proteome</keyword>
<dbReference type="AlphaFoldDB" id="A0AA39JAS3"/>
<protein>
    <submittedName>
        <fullName evidence="1">Uncharacterized protein</fullName>
    </submittedName>
</protein>
<gene>
    <name evidence="1" type="ORF">EV420DRAFT_1205425</name>
</gene>
<accession>A0AA39JAS3</accession>
<dbReference type="RefSeq" id="XP_060323078.1">
    <property type="nucleotide sequence ID" value="XM_060466353.1"/>
</dbReference>
<dbReference type="GeneID" id="85349901"/>
<sequence>MRAWDVHRVIQYPIKAACLSYPQARSSQSVKKAGLWICSRKRSPSTFLTSLGEFNWTRSRMGASGRERRAYRQIFGVSRSMLHSPYCVHVLAVLMQITRMGYKAAFCVRKRSIVLSTPSFKPFRSSPPYTSGLTLTGQLPAACCNTYARPARLAAMHASDNMSAGSSSQDVRLALGRYRTQRRILHPHHLHVIDIQHATSQHNGATVISTTSG</sequence>
<name>A0AA39JAS3_ARMTA</name>
<reference evidence="1" key="1">
    <citation type="submission" date="2023-06" db="EMBL/GenBank/DDBJ databases">
        <authorList>
            <consortium name="Lawrence Berkeley National Laboratory"/>
            <person name="Ahrendt S."/>
            <person name="Sahu N."/>
            <person name="Indic B."/>
            <person name="Wong-Bajracharya J."/>
            <person name="Merenyi Z."/>
            <person name="Ke H.-M."/>
            <person name="Monk M."/>
            <person name="Kocsube S."/>
            <person name="Drula E."/>
            <person name="Lipzen A."/>
            <person name="Balint B."/>
            <person name="Henrissat B."/>
            <person name="Andreopoulos B."/>
            <person name="Martin F.M."/>
            <person name="Harder C.B."/>
            <person name="Rigling D."/>
            <person name="Ford K.L."/>
            <person name="Foster G.D."/>
            <person name="Pangilinan J."/>
            <person name="Papanicolaou A."/>
            <person name="Barry K."/>
            <person name="LaButti K."/>
            <person name="Viragh M."/>
            <person name="Koriabine M."/>
            <person name="Yan M."/>
            <person name="Riley R."/>
            <person name="Champramary S."/>
            <person name="Plett K.L."/>
            <person name="Tsai I.J."/>
            <person name="Slot J."/>
            <person name="Sipos G."/>
            <person name="Plett J."/>
            <person name="Nagy L.G."/>
            <person name="Grigoriev I.V."/>
        </authorList>
    </citation>
    <scope>NUCLEOTIDE SEQUENCE</scope>
    <source>
        <strain evidence="1">CCBAS 213</strain>
    </source>
</reference>
<evidence type="ECO:0000313" key="2">
    <source>
        <dbReference type="Proteomes" id="UP001175211"/>
    </source>
</evidence>